<accession>A0A5B6X3Q0</accession>
<dbReference type="Proteomes" id="UP000325315">
    <property type="component" value="Unassembled WGS sequence"/>
</dbReference>
<dbReference type="EMBL" id="SMMG02000001">
    <property type="protein sequence ID" value="KAA3487507.1"/>
    <property type="molecule type" value="Genomic_DNA"/>
</dbReference>
<keyword evidence="2" id="KW-1185">Reference proteome</keyword>
<protein>
    <submittedName>
        <fullName evidence="1">Uncharacterized protein</fullName>
    </submittedName>
</protein>
<comment type="caution">
    <text evidence="1">The sequence shown here is derived from an EMBL/GenBank/DDBJ whole genome shotgun (WGS) entry which is preliminary data.</text>
</comment>
<reference evidence="2" key="1">
    <citation type="journal article" date="2019" name="Plant Biotechnol. J.">
        <title>Genome sequencing of the Australian wild diploid species Gossypium australe highlights disease resistance and delayed gland morphogenesis.</title>
        <authorList>
            <person name="Cai Y."/>
            <person name="Cai X."/>
            <person name="Wang Q."/>
            <person name="Wang P."/>
            <person name="Zhang Y."/>
            <person name="Cai C."/>
            <person name="Xu Y."/>
            <person name="Wang K."/>
            <person name="Zhou Z."/>
            <person name="Wang C."/>
            <person name="Geng S."/>
            <person name="Li B."/>
            <person name="Dong Q."/>
            <person name="Hou Y."/>
            <person name="Wang H."/>
            <person name="Ai P."/>
            <person name="Liu Z."/>
            <person name="Yi F."/>
            <person name="Sun M."/>
            <person name="An G."/>
            <person name="Cheng J."/>
            <person name="Zhang Y."/>
            <person name="Shi Q."/>
            <person name="Xie Y."/>
            <person name="Shi X."/>
            <person name="Chang Y."/>
            <person name="Huang F."/>
            <person name="Chen Y."/>
            <person name="Hong S."/>
            <person name="Mi L."/>
            <person name="Sun Q."/>
            <person name="Zhang L."/>
            <person name="Zhou B."/>
            <person name="Peng R."/>
            <person name="Zhang X."/>
            <person name="Liu F."/>
        </authorList>
    </citation>
    <scope>NUCLEOTIDE SEQUENCE [LARGE SCALE GENOMIC DNA]</scope>
    <source>
        <strain evidence="2">cv. PA1801</strain>
    </source>
</reference>
<sequence length="64" mass="7667">MKLSAMGFLHARSRIEENRHRSRESESNRVAVFIPIYRIRDCRIRAIDWIAFGDHTIRSMFRCS</sequence>
<dbReference type="AlphaFoldDB" id="A0A5B6X3Q0"/>
<proteinExistence type="predicted"/>
<name>A0A5B6X3Q0_9ROSI</name>
<evidence type="ECO:0000313" key="1">
    <source>
        <dbReference type="EMBL" id="KAA3487507.1"/>
    </source>
</evidence>
<gene>
    <name evidence="1" type="ORF">EPI10_031327</name>
</gene>
<organism evidence="1 2">
    <name type="scientific">Gossypium australe</name>
    <dbReference type="NCBI Taxonomy" id="47621"/>
    <lineage>
        <taxon>Eukaryota</taxon>
        <taxon>Viridiplantae</taxon>
        <taxon>Streptophyta</taxon>
        <taxon>Embryophyta</taxon>
        <taxon>Tracheophyta</taxon>
        <taxon>Spermatophyta</taxon>
        <taxon>Magnoliopsida</taxon>
        <taxon>eudicotyledons</taxon>
        <taxon>Gunneridae</taxon>
        <taxon>Pentapetalae</taxon>
        <taxon>rosids</taxon>
        <taxon>malvids</taxon>
        <taxon>Malvales</taxon>
        <taxon>Malvaceae</taxon>
        <taxon>Malvoideae</taxon>
        <taxon>Gossypium</taxon>
    </lineage>
</organism>
<evidence type="ECO:0000313" key="2">
    <source>
        <dbReference type="Proteomes" id="UP000325315"/>
    </source>
</evidence>